<dbReference type="AlphaFoldDB" id="A0A368JF38"/>
<dbReference type="EMBL" id="QOWE01000029">
    <property type="protein sequence ID" value="RCR66289.1"/>
    <property type="molecule type" value="Genomic_DNA"/>
</dbReference>
<dbReference type="PANTHER" id="PTHR46558">
    <property type="entry name" value="TRACRIPTIONAL REGULATORY PROTEIN-RELATED-RELATED"/>
    <property type="match status" value="1"/>
</dbReference>
<organism evidence="4 5">
    <name type="scientific">Larkinella punicea</name>
    <dbReference type="NCBI Taxonomy" id="2315727"/>
    <lineage>
        <taxon>Bacteria</taxon>
        <taxon>Pseudomonadati</taxon>
        <taxon>Bacteroidota</taxon>
        <taxon>Cytophagia</taxon>
        <taxon>Cytophagales</taxon>
        <taxon>Spirosomataceae</taxon>
        <taxon>Larkinella</taxon>
    </lineage>
</organism>
<feature type="region of interest" description="Disordered" evidence="2">
    <location>
        <begin position="162"/>
        <end position="206"/>
    </location>
</feature>
<dbReference type="RefSeq" id="WP_114409305.1">
    <property type="nucleotide sequence ID" value="NZ_QOWE01000029.1"/>
</dbReference>
<dbReference type="OrthoDB" id="3831186at2"/>
<feature type="compositionally biased region" description="Polar residues" evidence="2">
    <location>
        <begin position="169"/>
        <end position="194"/>
    </location>
</feature>
<dbReference type="Pfam" id="PF01381">
    <property type="entry name" value="HTH_3"/>
    <property type="match status" value="1"/>
</dbReference>
<dbReference type="PROSITE" id="PS50943">
    <property type="entry name" value="HTH_CROC1"/>
    <property type="match status" value="1"/>
</dbReference>
<reference evidence="4 5" key="1">
    <citation type="submission" date="2018-07" db="EMBL/GenBank/DDBJ databases">
        <title>Genome analysis of Larkinella rosea.</title>
        <authorList>
            <person name="Zhou Z."/>
            <person name="Wang G."/>
        </authorList>
    </citation>
    <scope>NUCLEOTIDE SEQUENCE [LARGE SCALE GENOMIC DNA]</scope>
    <source>
        <strain evidence="5">zzj9</strain>
    </source>
</reference>
<dbReference type="Gene3D" id="1.10.260.40">
    <property type="entry name" value="lambda repressor-like DNA-binding domains"/>
    <property type="match status" value="1"/>
</dbReference>
<keyword evidence="1" id="KW-0238">DNA-binding</keyword>
<proteinExistence type="predicted"/>
<dbReference type="CDD" id="cd00093">
    <property type="entry name" value="HTH_XRE"/>
    <property type="match status" value="1"/>
</dbReference>
<comment type="caution">
    <text evidence="4">The sequence shown here is derived from an EMBL/GenBank/DDBJ whole genome shotgun (WGS) entry which is preliminary data.</text>
</comment>
<evidence type="ECO:0000313" key="4">
    <source>
        <dbReference type="EMBL" id="RCR66289.1"/>
    </source>
</evidence>
<dbReference type="SMART" id="SM00530">
    <property type="entry name" value="HTH_XRE"/>
    <property type="match status" value="1"/>
</dbReference>
<dbReference type="PANTHER" id="PTHR46558:SF11">
    <property type="entry name" value="HTH-TYPE TRANSCRIPTIONAL REGULATOR XRE"/>
    <property type="match status" value="1"/>
</dbReference>
<dbReference type="Proteomes" id="UP000253383">
    <property type="component" value="Unassembled WGS sequence"/>
</dbReference>
<gene>
    <name evidence="4" type="ORF">DUE52_27515</name>
</gene>
<sequence length="366" mass="41294">MSIVSNNIKYLRRLNGLTQEQFARRIGIKRSLLGAYEEARANPNLDNLMSIARAFSTTVDNLLKSDLRKIRETPDLALPLDRSPSGAQPSTGFPASPLPKEIAETENTASAPQALSSVLEKYYQQPASKPPVNFQKPVDHYPPAQPQIKLVSQRIVPRPVSRREGFSPYSLSGNPPSSQPLSFNNSYDTTRTVTSPPPEHRSSAETYSTSTIAYVRKRQFSDYMQRYQQPDFLNRLAILQLPLLPPDTYRAFEAGEEFAFPGAVLIGKYIRNWYDIADSKLHVLLIQNQGILCRRVFNQVKLKGTLLLSSDQPSINSREVSIREVIEVWEVSAFISQQMPEASPSLDGIRTLVEDLQYELDRLQKK</sequence>
<feature type="region of interest" description="Disordered" evidence="2">
    <location>
        <begin position="74"/>
        <end position="97"/>
    </location>
</feature>
<protein>
    <submittedName>
        <fullName evidence="4">XRE family transcriptional regulator</fullName>
    </submittedName>
</protein>
<evidence type="ECO:0000256" key="2">
    <source>
        <dbReference type="SAM" id="MobiDB-lite"/>
    </source>
</evidence>
<accession>A0A368JF38</accession>
<feature type="domain" description="HTH cro/C1-type" evidence="3">
    <location>
        <begin position="8"/>
        <end position="62"/>
    </location>
</feature>
<dbReference type="InterPro" id="IPR010982">
    <property type="entry name" value="Lambda_DNA-bd_dom_sf"/>
</dbReference>
<dbReference type="InterPro" id="IPR001387">
    <property type="entry name" value="Cro/C1-type_HTH"/>
</dbReference>
<dbReference type="GO" id="GO:0003677">
    <property type="term" value="F:DNA binding"/>
    <property type="evidence" value="ECO:0007669"/>
    <property type="project" value="UniProtKB-KW"/>
</dbReference>
<evidence type="ECO:0000259" key="3">
    <source>
        <dbReference type="PROSITE" id="PS50943"/>
    </source>
</evidence>
<evidence type="ECO:0000313" key="5">
    <source>
        <dbReference type="Proteomes" id="UP000253383"/>
    </source>
</evidence>
<dbReference type="SUPFAM" id="SSF47413">
    <property type="entry name" value="lambda repressor-like DNA-binding domains"/>
    <property type="match status" value="1"/>
</dbReference>
<name>A0A368JF38_9BACT</name>
<keyword evidence="5" id="KW-1185">Reference proteome</keyword>
<evidence type="ECO:0000256" key="1">
    <source>
        <dbReference type="ARBA" id="ARBA00023125"/>
    </source>
</evidence>